<dbReference type="AlphaFoldDB" id="A0A6A1V3T7"/>
<keyword evidence="2" id="KW-1185">Reference proteome</keyword>
<reference evidence="1 2" key="1">
    <citation type="journal article" date="2019" name="Plant Biotechnol. J.">
        <title>The red bayberry genome and genetic basis of sex determination.</title>
        <authorList>
            <person name="Jia H.M."/>
            <person name="Jia H.J."/>
            <person name="Cai Q.L."/>
            <person name="Wang Y."/>
            <person name="Zhao H.B."/>
            <person name="Yang W.F."/>
            <person name="Wang G.Y."/>
            <person name="Li Y.H."/>
            <person name="Zhan D.L."/>
            <person name="Shen Y.T."/>
            <person name="Niu Q.F."/>
            <person name="Chang L."/>
            <person name="Qiu J."/>
            <person name="Zhao L."/>
            <person name="Xie H.B."/>
            <person name="Fu W.Y."/>
            <person name="Jin J."/>
            <person name="Li X.W."/>
            <person name="Jiao Y."/>
            <person name="Zhou C.C."/>
            <person name="Tu T."/>
            <person name="Chai C.Y."/>
            <person name="Gao J.L."/>
            <person name="Fan L.J."/>
            <person name="van de Weg E."/>
            <person name="Wang J.Y."/>
            <person name="Gao Z.S."/>
        </authorList>
    </citation>
    <scope>NUCLEOTIDE SEQUENCE [LARGE SCALE GENOMIC DNA]</scope>
    <source>
        <tissue evidence="1">Leaves</tissue>
    </source>
</reference>
<gene>
    <name evidence="1" type="ORF">CJ030_MR7G027935</name>
</gene>
<sequence length="89" mass="9952">MSTKRSSNIPFNGSALKVKTQDAKEVDRLVKRSTGCSSKEGVWRGLFSNSFLRLEEVFLKLKCKKNSPLVEGSIVEKSQGSVKELEGWM</sequence>
<evidence type="ECO:0000313" key="2">
    <source>
        <dbReference type="Proteomes" id="UP000516437"/>
    </source>
</evidence>
<dbReference type="Proteomes" id="UP000516437">
    <property type="component" value="Chromosome 7"/>
</dbReference>
<dbReference type="EMBL" id="RXIC02000025">
    <property type="protein sequence ID" value="KAB1205880.1"/>
    <property type="molecule type" value="Genomic_DNA"/>
</dbReference>
<accession>A0A6A1V3T7</accession>
<protein>
    <submittedName>
        <fullName evidence="1">Uncharacterized protein</fullName>
    </submittedName>
</protein>
<organism evidence="1 2">
    <name type="scientific">Morella rubra</name>
    <name type="common">Chinese bayberry</name>
    <dbReference type="NCBI Taxonomy" id="262757"/>
    <lineage>
        <taxon>Eukaryota</taxon>
        <taxon>Viridiplantae</taxon>
        <taxon>Streptophyta</taxon>
        <taxon>Embryophyta</taxon>
        <taxon>Tracheophyta</taxon>
        <taxon>Spermatophyta</taxon>
        <taxon>Magnoliopsida</taxon>
        <taxon>eudicotyledons</taxon>
        <taxon>Gunneridae</taxon>
        <taxon>Pentapetalae</taxon>
        <taxon>rosids</taxon>
        <taxon>fabids</taxon>
        <taxon>Fagales</taxon>
        <taxon>Myricaceae</taxon>
        <taxon>Morella</taxon>
    </lineage>
</organism>
<evidence type="ECO:0000313" key="1">
    <source>
        <dbReference type="EMBL" id="KAB1205880.1"/>
    </source>
</evidence>
<comment type="caution">
    <text evidence="1">The sequence shown here is derived from an EMBL/GenBank/DDBJ whole genome shotgun (WGS) entry which is preliminary data.</text>
</comment>
<name>A0A6A1V3T7_9ROSI</name>
<proteinExistence type="predicted"/>